<sequence length="305" mass="31903">MDAPEESDAQRRARERRERRQAKIAAQGASRLEAITSLSGRPAPAVEDAGPAPNKPAPAAATAPTANDTADPPEVDISEHYYEPAPRRLPPSTGSSGTSTPFGRALSGGTDSPADDPMMRMMQQMLQGGGGGASGAPGAGGAQAGDDPMLKMMQAMMGMPGAPGDAQQQQQQQTASSSAYVWRIVHAIFSFGLAAYIAATSTFNGSKLSRSQSVLEEGGGVGKQLFYIFATAEVVLQTSRFFLEKGRLQQGGIMGTLGTVLPEPFAGYVRLAGRYSVIYTTVVADAMAVVFVLGVMAWWKGLVVS</sequence>
<feature type="compositionally biased region" description="Basic and acidic residues" evidence="4">
    <location>
        <begin position="8"/>
        <end position="18"/>
    </location>
</feature>
<protein>
    <recommendedName>
        <fullName evidence="8">GET complex subunit GET2</fullName>
    </recommendedName>
</protein>
<feature type="compositionally biased region" description="Basic and acidic residues" evidence="4">
    <location>
        <begin position="77"/>
        <end position="86"/>
    </location>
</feature>
<name>A0ABQ8G6L8_9PEZI</name>
<feature type="transmembrane region" description="Helical" evidence="5">
    <location>
        <begin position="277"/>
        <end position="299"/>
    </location>
</feature>
<feature type="compositionally biased region" description="Low complexity" evidence="4">
    <location>
        <begin position="115"/>
        <end position="126"/>
    </location>
</feature>
<gene>
    <name evidence="6" type="ORF">B0J12DRAFT_132605</name>
</gene>
<keyword evidence="7" id="KW-1185">Reference proteome</keyword>
<keyword evidence="2 5" id="KW-1133">Transmembrane helix</keyword>
<feature type="region of interest" description="Disordered" evidence="4">
    <location>
        <begin position="1"/>
        <end position="146"/>
    </location>
</feature>
<dbReference type="Proteomes" id="UP000774617">
    <property type="component" value="Unassembled WGS sequence"/>
</dbReference>
<evidence type="ECO:0000313" key="6">
    <source>
        <dbReference type="EMBL" id="KAH7046583.1"/>
    </source>
</evidence>
<evidence type="ECO:0000256" key="3">
    <source>
        <dbReference type="ARBA" id="ARBA00023136"/>
    </source>
</evidence>
<dbReference type="PANTHER" id="PTHR28263">
    <property type="entry name" value="GOLGI TO ER TRAFFIC PROTEIN 2"/>
    <property type="match status" value="1"/>
</dbReference>
<comment type="caution">
    <text evidence="6">The sequence shown here is derived from an EMBL/GenBank/DDBJ whole genome shotgun (WGS) entry which is preliminary data.</text>
</comment>
<evidence type="ECO:0008006" key="8">
    <source>
        <dbReference type="Google" id="ProtNLM"/>
    </source>
</evidence>
<dbReference type="InterPro" id="IPR028143">
    <property type="entry name" value="Get2/sif1"/>
</dbReference>
<reference evidence="6 7" key="1">
    <citation type="journal article" date="2021" name="Nat. Commun.">
        <title>Genetic determinants of endophytism in the Arabidopsis root mycobiome.</title>
        <authorList>
            <person name="Mesny F."/>
            <person name="Miyauchi S."/>
            <person name="Thiergart T."/>
            <person name="Pickel B."/>
            <person name="Atanasova L."/>
            <person name="Karlsson M."/>
            <person name="Huettel B."/>
            <person name="Barry K.W."/>
            <person name="Haridas S."/>
            <person name="Chen C."/>
            <person name="Bauer D."/>
            <person name="Andreopoulos W."/>
            <person name="Pangilinan J."/>
            <person name="LaButti K."/>
            <person name="Riley R."/>
            <person name="Lipzen A."/>
            <person name="Clum A."/>
            <person name="Drula E."/>
            <person name="Henrissat B."/>
            <person name="Kohler A."/>
            <person name="Grigoriev I.V."/>
            <person name="Martin F.M."/>
            <person name="Hacquard S."/>
        </authorList>
    </citation>
    <scope>NUCLEOTIDE SEQUENCE [LARGE SCALE GENOMIC DNA]</scope>
    <source>
        <strain evidence="6 7">MPI-SDFR-AT-0080</strain>
    </source>
</reference>
<evidence type="ECO:0000256" key="5">
    <source>
        <dbReference type="SAM" id="Phobius"/>
    </source>
</evidence>
<feature type="compositionally biased region" description="Low complexity" evidence="4">
    <location>
        <begin position="90"/>
        <end position="103"/>
    </location>
</feature>
<proteinExistence type="predicted"/>
<organism evidence="6 7">
    <name type="scientific">Macrophomina phaseolina</name>
    <dbReference type="NCBI Taxonomy" id="35725"/>
    <lineage>
        <taxon>Eukaryota</taxon>
        <taxon>Fungi</taxon>
        <taxon>Dikarya</taxon>
        <taxon>Ascomycota</taxon>
        <taxon>Pezizomycotina</taxon>
        <taxon>Dothideomycetes</taxon>
        <taxon>Dothideomycetes incertae sedis</taxon>
        <taxon>Botryosphaeriales</taxon>
        <taxon>Botryosphaeriaceae</taxon>
        <taxon>Macrophomina</taxon>
    </lineage>
</organism>
<keyword evidence="3 5" id="KW-0472">Membrane</keyword>
<dbReference type="EMBL" id="JAGTJR010000017">
    <property type="protein sequence ID" value="KAH7046583.1"/>
    <property type="molecule type" value="Genomic_DNA"/>
</dbReference>
<evidence type="ECO:0000256" key="1">
    <source>
        <dbReference type="ARBA" id="ARBA00022692"/>
    </source>
</evidence>
<feature type="transmembrane region" description="Helical" evidence="5">
    <location>
        <begin position="180"/>
        <end position="199"/>
    </location>
</feature>
<evidence type="ECO:0000256" key="4">
    <source>
        <dbReference type="SAM" id="MobiDB-lite"/>
    </source>
</evidence>
<evidence type="ECO:0000256" key="2">
    <source>
        <dbReference type="ARBA" id="ARBA00022989"/>
    </source>
</evidence>
<feature type="compositionally biased region" description="Low complexity" evidence="4">
    <location>
        <begin position="48"/>
        <end position="70"/>
    </location>
</feature>
<accession>A0ABQ8G6L8</accession>
<evidence type="ECO:0000313" key="7">
    <source>
        <dbReference type="Proteomes" id="UP000774617"/>
    </source>
</evidence>
<dbReference type="PANTHER" id="PTHR28263:SF1">
    <property type="entry name" value="GOLGI TO ER TRAFFIC PROTEIN 2"/>
    <property type="match status" value="1"/>
</dbReference>
<keyword evidence="1 5" id="KW-0812">Transmembrane</keyword>
<dbReference type="Pfam" id="PF08690">
    <property type="entry name" value="GET2"/>
    <property type="match status" value="1"/>
</dbReference>
<feature type="compositionally biased region" description="Gly residues" evidence="4">
    <location>
        <begin position="127"/>
        <end position="143"/>
    </location>
</feature>